<dbReference type="AlphaFoldDB" id="A0A1H9H2Z4"/>
<name>A0A1H9H2Z4_9PROT</name>
<accession>A0A1H9H2Z4</accession>
<reference evidence="1 2" key="1">
    <citation type="submission" date="2016-10" db="EMBL/GenBank/DDBJ databases">
        <authorList>
            <person name="de Groot N.N."/>
        </authorList>
    </citation>
    <scope>NUCLEOTIDE SEQUENCE [LARGE SCALE GENOMIC DNA]</scope>
    <source>
        <strain evidence="1 2">Nm9</strain>
    </source>
</reference>
<dbReference type="Proteomes" id="UP000181998">
    <property type="component" value="Unassembled WGS sequence"/>
</dbReference>
<organism evidence="1 2">
    <name type="scientific">Nitrosomonas ureae</name>
    <dbReference type="NCBI Taxonomy" id="44577"/>
    <lineage>
        <taxon>Bacteria</taxon>
        <taxon>Pseudomonadati</taxon>
        <taxon>Pseudomonadota</taxon>
        <taxon>Betaproteobacteria</taxon>
        <taxon>Nitrosomonadales</taxon>
        <taxon>Nitrosomonadaceae</taxon>
        <taxon>Nitrosomonas</taxon>
    </lineage>
</organism>
<dbReference type="OrthoDB" id="8549569at2"/>
<dbReference type="RefSeq" id="WP_074722616.1">
    <property type="nucleotide sequence ID" value="NZ_FOFX01000086.1"/>
</dbReference>
<evidence type="ECO:0000313" key="1">
    <source>
        <dbReference type="EMBL" id="SEQ56637.1"/>
    </source>
</evidence>
<evidence type="ECO:0000313" key="2">
    <source>
        <dbReference type="Proteomes" id="UP000181998"/>
    </source>
</evidence>
<proteinExistence type="predicted"/>
<protein>
    <submittedName>
        <fullName evidence="1">Uncharacterized protein</fullName>
    </submittedName>
</protein>
<dbReference type="EMBL" id="FOFX01000086">
    <property type="protein sequence ID" value="SEQ56637.1"/>
    <property type="molecule type" value="Genomic_DNA"/>
</dbReference>
<gene>
    <name evidence="1" type="ORF">SAMN05421510_10862</name>
</gene>
<sequence length="95" mass="11624">MILTLFLLIMFSKLNNYYWQIRYTRIKAVRRKYYRYIAKEKKRLIDSGVDAEELRLLCRHLSNLRNEQAEIRLEAYRKNLKENRTSGVIFFSDLT</sequence>